<sequence length="82" mass="9338">RDKKRAVNVRKCKEGEILTIDGECLQMKFNEQSKDAELWFDPDKCTNPDTMRVYTEMALGLVSGKGRLKIKIGNNTVSDDDE</sequence>
<gene>
    <name evidence="1" type="ORF">S01H4_16998</name>
</gene>
<feature type="non-terminal residue" evidence="1">
    <location>
        <position position="1"/>
    </location>
</feature>
<reference evidence="1" key="1">
    <citation type="journal article" date="2014" name="Front. Microbiol.">
        <title>High frequency of phylogenetically diverse reductive dehalogenase-homologous genes in deep subseafloor sedimentary metagenomes.</title>
        <authorList>
            <person name="Kawai M."/>
            <person name="Futagami T."/>
            <person name="Toyoda A."/>
            <person name="Takaki Y."/>
            <person name="Nishi S."/>
            <person name="Hori S."/>
            <person name="Arai W."/>
            <person name="Tsubouchi T."/>
            <person name="Morono Y."/>
            <person name="Uchiyama I."/>
            <person name="Ito T."/>
            <person name="Fujiyama A."/>
            <person name="Inagaki F."/>
            <person name="Takami H."/>
        </authorList>
    </citation>
    <scope>NUCLEOTIDE SEQUENCE</scope>
    <source>
        <strain evidence="1">Expedition CK06-06</strain>
    </source>
</reference>
<accession>X0YQ52</accession>
<organism evidence="1">
    <name type="scientific">marine sediment metagenome</name>
    <dbReference type="NCBI Taxonomy" id="412755"/>
    <lineage>
        <taxon>unclassified sequences</taxon>
        <taxon>metagenomes</taxon>
        <taxon>ecological metagenomes</taxon>
    </lineage>
</organism>
<proteinExistence type="predicted"/>
<name>X0YQ52_9ZZZZ</name>
<protein>
    <submittedName>
        <fullName evidence="1">Uncharacterized protein</fullName>
    </submittedName>
</protein>
<dbReference type="EMBL" id="BART01007469">
    <property type="protein sequence ID" value="GAG58394.1"/>
    <property type="molecule type" value="Genomic_DNA"/>
</dbReference>
<dbReference type="AlphaFoldDB" id="X0YQ52"/>
<evidence type="ECO:0000313" key="1">
    <source>
        <dbReference type="EMBL" id="GAG58394.1"/>
    </source>
</evidence>
<comment type="caution">
    <text evidence="1">The sequence shown here is derived from an EMBL/GenBank/DDBJ whole genome shotgun (WGS) entry which is preliminary data.</text>
</comment>